<protein>
    <submittedName>
        <fullName evidence="2">Uncharacterized protein</fullName>
    </submittedName>
</protein>
<accession>A0A8T2Y5M9</accession>
<evidence type="ECO:0000313" key="3">
    <source>
        <dbReference type="Proteomes" id="UP000807159"/>
    </source>
</evidence>
<feature type="region of interest" description="Disordered" evidence="1">
    <location>
        <begin position="1"/>
        <end position="47"/>
    </location>
</feature>
<sequence length="137" mass="15199">MEGDEDRIEESSARLVGRSNHNIVDGGSVGESRWVDGSEVDSESPPWSLLDENDSRLGYGSMRRRLVKKPKKVNSFDVEAMEIAGAHHHHSKLLFSAMIPPIALRFGVSWACERFLSVAIVGKSVQCCLVDPKFDMV</sequence>
<proteinExistence type="predicted"/>
<evidence type="ECO:0000313" key="2">
    <source>
        <dbReference type="EMBL" id="KAH8500416.1"/>
    </source>
</evidence>
<gene>
    <name evidence="2" type="ORF">H0E87_015609</name>
</gene>
<dbReference type="AlphaFoldDB" id="A0A8T2Y5M9"/>
<name>A0A8T2Y5M9_POPDE</name>
<evidence type="ECO:0000256" key="1">
    <source>
        <dbReference type="SAM" id="MobiDB-lite"/>
    </source>
</evidence>
<dbReference type="EMBL" id="JACEGQ020000008">
    <property type="protein sequence ID" value="KAH8500416.1"/>
    <property type="molecule type" value="Genomic_DNA"/>
</dbReference>
<keyword evidence="3" id="KW-1185">Reference proteome</keyword>
<dbReference type="Proteomes" id="UP000807159">
    <property type="component" value="Chromosome 8"/>
</dbReference>
<comment type="caution">
    <text evidence="2">The sequence shown here is derived from an EMBL/GenBank/DDBJ whole genome shotgun (WGS) entry which is preliminary data.</text>
</comment>
<reference evidence="2" key="1">
    <citation type="journal article" date="2021" name="J. Hered.">
        <title>Genome Assembly of Salicaceae Populus deltoides (Eastern Cottonwood) I-69 Based on Nanopore Sequencing and Hi-C Technologies.</title>
        <authorList>
            <person name="Bai S."/>
            <person name="Wu H."/>
            <person name="Zhang J."/>
            <person name="Pan Z."/>
            <person name="Zhao W."/>
            <person name="Li Z."/>
            <person name="Tong C."/>
        </authorList>
    </citation>
    <scope>NUCLEOTIDE SEQUENCE</scope>
    <source>
        <tissue evidence="2">Leaf</tissue>
    </source>
</reference>
<organism evidence="2 3">
    <name type="scientific">Populus deltoides</name>
    <name type="common">Eastern poplar</name>
    <name type="synonym">Eastern cottonwood</name>
    <dbReference type="NCBI Taxonomy" id="3696"/>
    <lineage>
        <taxon>Eukaryota</taxon>
        <taxon>Viridiplantae</taxon>
        <taxon>Streptophyta</taxon>
        <taxon>Embryophyta</taxon>
        <taxon>Tracheophyta</taxon>
        <taxon>Spermatophyta</taxon>
        <taxon>Magnoliopsida</taxon>
        <taxon>eudicotyledons</taxon>
        <taxon>Gunneridae</taxon>
        <taxon>Pentapetalae</taxon>
        <taxon>rosids</taxon>
        <taxon>fabids</taxon>
        <taxon>Malpighiales</taxon>
        <taxon>Salicaceae</taxon>
        <taxon>Saliceae</taxon>
        <taxon>Populus</taxon>
    </lineage>
</organism>